<name>A0A135LT88_PENPA</name>
<keyword evidence="1" id="KW-1133">Transmembrane helix</keyword>
<dbReference type="OMA" id="ACEISIY"/>
<sequence>MSTHQCEPRDFGDPDVTGFGVLISSGVFILMMLGTVITGYFNRLLREERYNALDNLILDTVYRIFRATGKRDSCKGYEENRIEDFEKFVVTMSDQQLVTGYSLILASYMIRSGVAGLDNTISAYSYCMAVNLALLSCVTHLSSITILRSYHDKSPRLRDARTIVMLVALGFLLPQLVASQLLDSSQTLRCALNEFGGDTTLYWPGTDKYDQTIFFATLAIVGMLVCGYLRRILELYIPRVRESPEAWAAESCAALFSWPSKEGLDKFNAAASDGQLVKAIWLSVGPKGRLYDHFAFAGIILGELRGSFFAEIVWLLFYCTFAICQICFFIVWGSDSRAKQSPISFTPQFGQILPLGMLFLPLLSALELYTRKNMYILSTSTVVTYAFRVQD</sequence>
<evidence type="ECO:0000313" key="2">
    <source>
        <dbReference type="EMBL" id="KXG52198.1"/>
    </source>
</evidence>
<accession>A0A135LT88</accession>
<keyword evidence="1" id="KW-0812">Transmembrane</keyword>
<proteinExistence type="predicted"/>
<feature type="transmembrane region" description="Helical" evidence="1">
    <location>
        <begin position="352"/>
        <end position="370"/>
    </location>
</feature>
<dbReference type="PANTHER" id="PTHR37577">
    <property type="entry name" value="INTEGRAL MEMBRANE PROTEIN"/>
    <property type="match status" value="1"/>
</dbReference>
<dbReference type="STRING" id="5078.A0A135LT88"/>
<dbReference type="RefSeq" id="XP_040650734.1">
    <property type="nucleotide sequence ID" value="XM_040796196.1"/>
</dbReference>
<dbReference type="GeneID" id="63711496"/>
<feature type="transmembrane region" description="Helical" evidence="1">
    <location>
        <begin position="212"/>
        <end position="229"/>
    </location>
</feature>
<dbReference type="Proteomes" id="UP000070168">
    <property type="component" value="Unassembled WGS sequence"/>
</dbReference>
<protein>
    <submittedName>
        <fullName evidence="2">Uncharacterized protein</fullName>
    </submittedName>
</protein>
<gene>
    <name evidence="2" type="ORF">PGRI_084820</name>
</gene>
<evidence type="ECO:0000256" key="1">
    <source>
        <dbReference type="SAM" id="Phobius"/>
    </source>
</evidence>
<evidence type="ECO:0000313" key="3">
    <source>
        <dbReference type="Proteomes" id="UP000070168"/>
    </source>
</evidence>
<comment type="caution">
    <text evidence="2">The sequence shown here is derived from an EMBL/GenBank/DDBJ whole genome shotgun (WGS) entry which is preliminary data.</text>
</comment>
<keyword evidence="1" id="KW-0472">Membrane</keyword>
<feature type="transmembrane region" description="Helical" evidence="1">
    <location>
        <begin position="159"/>
        <end position="178"/>
    </location>
</feature>
<feature type="transmembrane region" description="Helical" evidence="1">
    <location>
        <begin position="312"/>
        <end position="332"/>
    </location>
</feature>
<dbReference type="PANTHER" id="PTHR37577:SF1">
    <property type="entry name" value="INTEGRAL MEMBRANE PROTEIN"/>
    <property type="match status" value="1"/>
</dbReference>
<reference evidence="2 3" key="1">
    <citation type="journal article" date="2016" name="BMC Genomics">
        <title>Genome sequencing and secondary metabolism of the postharvest pathogen Penicillium griseofulvum.</title>
        <authorList>
            <person name="Banani H."/>
            <person name="Marcet-Houben M."/>
            <person name="Ballester A.R."/>
            <person name="Abbruscato P."/>
            <person name="Gonzalez-Candelas L."/>
            <person name="Gabaldon T."/>
            <person name="Spadaro D."/>
        </authorList>
    </citation>
    <scope>NUCLEOTIDE SEQUENCE [LARGE SCALE GENOMIC DNA]</scope>
    <source>
        <strain evidence="2 3">PG3</strain>
    </source>
</reference>
<feature type="transmembrane region" description="Helical" evidence="1">
    <location>
        <begin position="123"/>
        <end position="147"/>
    </location>
</feature>
<organism evidence="2 3">
    <name type="scientific">Penicillium patulum</name>
    <name type="common">Penicillium griseofulvum</name>
    <dbReference type="NCBI Taxonomy" id="5078"/>
    <lineage>
        <taxon>Eukaryota</taxon>
        <taxon>Fungi</taxon>
        <taxon>Dikarya</taxon>
        <taxon>Ascomycota</taxon>
        <taxon>Pezizomycotina</taxon>
        <taxon>Eurotiomycetes</taxon>
        <taxon>Eurotiomycetidae</taxon>
        <taxon>Eurotiales</taxon>
        <taxon>Aspergillaceae</taxon>
        <taxon>Penicillium</taxon>
    </lineage>
</organism>
<dbReference type="OrthoDB" id="4364932at2759"/>
<keyword evidence="3" id="KW-1185">Reference proteome</keyword>
<dbReference type="AlphaFoldDB" id="A0A135LT88"/>
<dbReference type="EMBL" id="LHQR01000027">
    <property type="protein sequence ID" value="KXG52198.1"/>
    <property type="molecule type" value="Genomic_DNA"/>
</dbReference>
<feature type="transmembrane region" description="Helical" evidence="1">
    <location>
        <begin position="19"/>
        <end position="41"/>
    </location>
</feature>
<dbReference type="InterPro" id="IPR053018">
    <property type="entry name" value="Elsinochrome_Biosynth-Asso"/>
</dbReference>
<feature type="transmembrane region" description="Helical" evidence="1">
    <location>
        <begin position="97"/>
        <end position="117"/>
    </location>
</feature>